<dbReference type="RefSeq" id="WP_272932475.1">
    <property type="nucleotide sequence ID" value="NZ_CP071793.1"/>
</dbReference>
<feature type="compositionally biased region" description="Low complexity" evidence="1">
    <location>
        <begin position="719"/>
        <end position="730"/>
    </location>
</feature>
<reference evidence="2" key="1">
    <citation type="submission" date="2021-03" db="EMBL/GenBank/DDBJ databases">
        <title>Acanthopleuribacteraceae sp. M133.</title>
        <authorList>
            <person name="Wang G."/>
        </authorList>
    </citation>
    <scope>NUCLEOTIDE SEQUENCE</scope>
    <source>
        <strain evidence="2">M133</strain>
    </source>
</reference>
<feature type="region of interest" description="Disordered" evidence="1">
    <location>
        <begin position="494"/>
        <end position="542"/>
    </location>
</feature>
<dbReference type="KEGG" id="scor:J3U87_08670"/>
<evidence type="ECO:0000313" key="2">
    <source>
        <dbReference type="EMBL" id="QTD52532.1"/>
    </source>
</evidence>
<dbReference type="Proteomes" id="UP000663929">
    <property type="component" value="Chromosome"/>
</dbReference>
<dbReference type="AlphaFoldDB" id="A0A8A4TU20"/>
<accession>A0A8A4TU20</accession>
<dbReference type="EMBL" id="CP071793">
    <property type="protein sequence ID" value="QTD52532.1"/>
    <property type="molecule type" value="Genomic_DNA"/>
</dbReference>
<keyword evidence="3" id="KW-1185">Reference proteome</keyword>
<sequence>MTEENTVIFVAATGDDAHKGTDAKAPVASLARALTQARTLGIEQVLVAHGVYRGSFEPIPGIHIRGSYRPDFSDAHALSDVELMSPRRSESRNGKKFTVIDHPAFWSGLAAGKFDTPTEYSDLIFTNVSIGQLEIRFDTFAYGIHGVLADSGAFRKNKNLRLRNVKLIGEAVYVSREGDDKAEGTRTEPVRTTGKGLALARERGLHDLMITAGEFEETTTLVPGIHLWASMTLDFDEYHVLKEETLRSEKRAISSYSRKYTVLLGKGGESALAAPDITRSTFLANLVCIEVKMAAVAAKTTLVGRGISYVAKGSPVFNENRFLRLANVKFIAQSLYVSTSGKDTNPGTQSAPKRTVVAGLVEADARGIENVLVSCGEFAGAVNLRAGIHLWGGFSPDFKRHASIDPAVLRSPENEWKGKHNQFTFFASNASSATLTGKNIGKATVVCDVICVNEPKPTGAVASRCGIMVRNDLKDTRSQIVLANVKIIMGDGATGAAGKAGAPPAQKSTVLGGKGGKATKNSGSDPNPKVTDHDGTKGQSLNITDAKGAHHLAGGSGGAHGWGDTYKGNTAGNGDDGKNGGNGVTGIGGTHGVAHPDARGCFNAEKWLGYPGNDGTSGSSGSGGGGGGSGGSRLVNWFMGSSVLCMGGSGGNGGDAGNGGQAGAGGLAGAGSLGIVCVNAGLTTRNVAILKGTGGPGGAGGDASAGGAGKPGQAGGSGTSTSGWGTTRTSGAGGKGGSGGRGGDGGAGAGGNGGISVGVALSESKLVRDGLFVVQGGRGGLGGRGGRLHGTALGGHGFNGESNAVMDFGT</sequence>
<feature type="compositionally biased region" description="Gly residues" evidence="1">
    <location>
        <begin position="731"/>
        <end position="748"/>
    </location>
</feature>
<evidence type="ECO:0000313" key="3">
    <source>
        <dbReference type="Proteomes" id="UP000663929"/>
    </source>
</evidence>
<protein>
    <recommendedName>
        <fullName evidence="4">DUF1565 domain-containing protein</fullName>
    </recommendedName>
</protein>
<feature type="compositionally biased region" description="Gly residues" evidence="1">
    <location>
        <begin position="696"/>
        <end position="718"/>
    </location>
</feature>
<proteinExistence type="predicted"/>
<name>A0A8A4TU20_SULCO</name>
<organism evidence="2 3">
    <name type="scientific">Sulfidibacter corallicola</name>
    <dbReference type="NCBI Taxonomy" id="2818388"/>
    <lineage>
        <taxon>Bacteria</taxon>
        <taxon>Pseudomonadati</taxon>
        <taxon>Acidobacteriota</taxon>
        <taxon>Holophagae</taxon>
        <taxon>Acanthopleuribacterales</taxon>
        <taxon>Acanthopleuribacteraceae</taxon>
        <taxon>Sulfidibacter</taxon>
    </lineage>
</organism>
<gene>
    <name evidence="2" type="ORF">J3U87_08670</name>
</gene>
<evidence type="ECO:0000256" key="1">
    <source>
        <dbReference type="SAM" id="MobiDB-lite"/>
    </source>
</evidence>
<evidence type="ECO:0008006" key="4">
    <source>
        <dbReference type="Google" id="ProtNLM"/>
    </source>
</evidence>
<feature type="region of interest" description="Disordered" evidence="1">
    <location>
        <begin position="696"/>
        <end position="748"/>
    </location>
</feature>